<dbReference type="InterPro" id="IPR005901">
    <property type="entry name" value="GLPGLI"/>
</dbReference>
<name>A0A133QN03_9BACT</name>
<dbReference type="EMBL" id="LRQG01000010">
    <property type="protein sequence ID" value="KXA44258.1"/>
    <property type="molecule type" value="Genomic_DNA"/>
</dbReference>
<dbReference type="PATRIC" id="fig|28128.5.peg.173"/>
<accession>A0A133QN03</accession>
<dbReference type="Pfam" id="PF09697">
    <property type="entry name" value="Porph_ging"/>
    <property type="match status" value="1"/>
</dbReference>
<evidence type="ECO:0000313" key="3">
    <source>
        <dbReference type="Proteomes" id="UP000070533"/>
    </source>
</evidence>
<protein>
    <recommendedName>
        <fullName evidence="4">GLPGLI family protein</fullName>
    </recommendedName>
</protein>
<feature type="chain" id="PRO_5007458870" description="GLPGLI family protein" evidence="1">
    <location>
        <begin position="24"/>
        <end position="302"/>
    </location>
</feature>
<dbReference type="RefSeq" id="WP_060939995.1">
    <property type="nucleotide sequence ID" value="NZ_CAMXYN010000005.1"/>
</dbReference>
<dbReference type="AlphaFoldDB" id="A0A133QN03"/>
<comment type="caution">
    <text evidence="2">The sequence shown here is derived from an EMBL/GenBank/DDBJ whole genome shotgun (WGS) entry which is preliminary data.</text>
</comment>
<evidence type="ECO:0008006" key="4">
    <source>
        <dbReference type="Google" id="ProtNLM"/>
    </source>
</evidence>
<dbReference type="Proteomes" id="UP000070533">
    <property type="component" value="Unassembled WGS sequence"/>
</dbReference>
<dbReference type="eggNOG" id="ENOG502ZAJU">
    <property type="taxonomic scope" value="Bacteria"/>
</dbReference>
<evidence type="ECO:0000256" key="1">
    <source>
        <dbReference type="SAM" id="SignalP"/>
    </source>
</evidence>
<gene>
    <name evidence="2" type="ORF">HMPREF3226_00174</name>
</gene>
<dbReference type="OrthoDB" id="1440774at2"/>
<feature type="signal peptide" evidence="1">
    <location>
        <begin position="1"/>
        <end position="23"/>
    </location>
</feature>
<dbReference type="NCBIfam" id="TIGR01200">
    <property type="entry name" value="GLPGLI"/>
    <property type="match status" value="1"/>
</dbReference>
<organism evidence="2 3">
    <name type="scientific">Prevotella corporis</name>
    <dbReference type="NCBI Taxonomy" id="28128"/>
    <lineage>
        <taxon>Bacteria</taxon>
        <taxon>Pseudomonadati</taxon>
        <taxon>Bacteroidota</taxon>
        <taxon>Bacteroidia</taxon>
        <taxon>Bacteroidales</taxon>
        <taxon>Prevotellaceae</taxon>
        <taxon>Prevotella</taxon>
    </lineage>
</organism>
<keyword evidence="3" id="KW-1185">Reference proteome</keyword>
<sequence length="302" mass="34644">MKKNIIPAILFFAVLALSIKLSAANRPADEHDKVIDKVQYRITYRTESVSDTASRDSTGAYQYDTDEMRLDIGTKISRFYSYTNEHYDSLLDKYAERGDVQVLPDSEAGSLQWVVYKNFPDGKTQVLDNVFIDEFKIIEPTQQPEWQIVEGAYQPEWEVIADSAVTILGYKCQMARTSFKGREWWAWFAEDIPLDNGPWKLCGLPGLILRAFDEEQQYMFEAVGLQQLKGTADIVYKAKYEKYEPISMKQFIELRRKVTPMDAFSAKGIKISVDASAADVDKNELMQHLNGRTPYNPIEIVE</sequence>
<proteinExistence type="predicted"/>
<evidence type="ECO:0000313" key="2">
    <source>
        <dbReference type="EMBL" id="KXA44258.1"/>
    </source>
</evidence>
<reference evidence="3" key="1">
    <citation type="submission" date="2016-01" db="EMBL/GenBank/DDBJ databases">
        <authorList>
            <person name="Mitreva M."/>
            <person name="Pepin K.H."/>
            <person name="Mihindukulasuriya K.A."/>
            <person name="Fulton R."/>
            <person name="Fronick C."/>
            <person name="O'Laughlin M."/>
            <person name="Miner T."/>
            <person name="Herter B."/>
            <person name="Rosa B.A."/>
            <person name="Cordes M."/>
            <person name="Tomlinson C."/>
            <person name="Wollam A."/>
            <person name="Palsikar V.B."/>
            <person name="Mardis E.R."/>
            <person name="Wilson R.K."/>
        </authorList>
    </citation>
    <scope>NUCLEOTIDE SEQUENCE [LARGE SCALE GENOMIC DNA]</scope>
    <source>
        <strain evidence="3">MJR7716</strain>
    </source>
</reference>
<dbReference type="STRING" id="28128.HMPREF3226_00174"/>
<keyword evidence="1" id="KW-0732">Signal</keyword>